<feature type="region of interest" description="Disordered" evidence="1">
    <location>
        <begin position="406"/>
        <end position="556"/>
    </location>
</feature>
<dbReference type="AlphaFoldDB" id="A0A4S4LAK4"/>
<sequence length="676" mass="74508">MVWRAVKDTVNRLLGSNPRVPTKPGSDGNNEETRISSSSEATLQAFLKNALELTFKDKESRSGAQQTLAAATLTTTKEKVENKEPIDALTFFSQIAPGPVDKYGVEDTFKRTYLIWPPEALDALLDSMLGMTSETDPNKTGNHMVKAAANTEGTEPEVFDAFHKALVYFSMRLLFRKGIFDIPFSNMLTAEDVDRLYTIGYIKNKVDFVIGRNMLAHGALQRYCRQNGKAMSGGKVPAPRRCWTISAKSKRPTLLQIIYFTLRMERLRFDEMKESCKTSAEILLPAALRPRACDRWVWHQIFRFGRFGMKKKGCSDEDVKELIRIHDPTYIPPSKPESTTETSESNESNDTPLSELFDTWIGEGTTPAVVDAHIAELAAAAAEALNDDAPIEHVPSVPVLTDRASALHPASSPQSSAISKGKKQASPSNDASEDGPCHRTRARLTKSESSSSDATSPCAERAQHHQLPKPSRTTKPKQKPTISAKAQGKKRVRDEEAESSADDGSAKAQGKKRAREEDAESSAGDEDGLSPTKRHRRESGSIALSPGPSTSGQVDAGQAPQIAPIANAPTPLPLQRHGRMLIDYERKMFTEIPVSDIRRGHGMTFPGGDEDNTEPPFTPQQVPIRTVLESDLELTKNWHILRAGLATIRRGGKEVDIMRAYSPFKQIDNHNSRAVN</sequence>
<feature type="region of interest" description="Disordered" evidence="1">
    <location>
        <begin position="14"/>
        <end position="39"/>
    </location>
</feature>
<organism evidence="2 3">
    <name type="scientific">Phellinidium pouzarii</name>
    <dbReference type="NCBI Taxonomy" id="167371"/>
    <lineage>
        <taxon>Eukaryota</taxon>
        <taxon>Fungi</taxon>
        <taxon>Dikarya</taxon>
        <taxon>Basidiomycota</taxon>
        <taxon>Agaricomycotina</taxon>
        <taxon>Agaricomycetes</taxon>
        <taxon>Hymenochaetales</taxon>
        <taxon>Hymenochaetaceae</taxon>
        <taxon>Phellinidium</taxon>
    </lineage>
</organism>
<evidence type="ECO:0000313" key="3">
    <source>
        <dbReference type="Proteomes" id="UP000308199"/>
    </source>
</evidence>
<evidence type="ECO:0000313" key="2">
    <source>
        <dbReference type="EMBL" id="THH07958.1"/>
    </source>
</evidence>
<feature type="compositionally biased region" description="Low complexity" evidence="1">
    <location>
        <begin position="336"/>
        <end position="352"/>
    </location>
</feature>
<feature type="compositionally biased region" description="Acidic residues" evidence="1">
    <location>
        <begin position="517"/>
        <end position="528"/>
    </location>
</feature>
<proteinExistence type="predicted"/>
<evidence type="ECO:0000256" key="1">
    <source>
        <dbReference type="SAM" id="MobiDB-lite"/>
    </source>
</evidence>
<gene>
    <name evidence="2" type="ORF">EW145_g3025</name>
</gene>
<dbReference type="EMBL" id="SGPK01000119">
    <property type="protein sequence ID" value="THH07958.1"/>
    <property type="molecule type" value="Genomic_DNA"/>
</dbReference>
<feature type="region of interest" description="Disordered" evidence="1">
    <location>
        <begin position="325"/>
        <end position="354"/>
    </location>
</feature>
<accession>A0A4S4LAK4</accession>
<protein>
    <submittedName>
        <fullName evidence="2">Uncharacterized protein</fullName>
    </submittedName>
</protein>
<dbReference type="OrthoDB" id="3329166at2759"/>
<keyword evidence="3" id="KW-1185">Reference proteome</keyword>
<name>A0A4S4LAK4_9AGAM</name>
<reference evidence="2 3" key="1">
    <citation type="submission" date="2019-02" db="EMBL/GenBank/DDBJ databases">
        <title>Genome sequencing of the rare red list fungi Phellinidium pouzarii.</title>
        <authorList>
            <person name="Buettner E."/>
            <person name="Kellner H."/>
        </authorList>
    </citation>
    <scope>NUCLEOTIDE SEQUENCE [LARGE SCALE GENOMIC DNA]</scope>
    <source>
        <strain evidence="2 3">DSM 108285</strain>
    </source>
</reference>
<comment type="caution">
    <text evidence="2">The sequence shown here is derived from an EMBL/GenBank/DDBJ whole genome shotgun (WGS) entry which is preliminary data.</text>
</comment>
<dbReference type="Proteomes" id="UP000308199">
    <property type="component" value="Unassembled WGS sequence"/>
</dbReference>
<feature type="compositionally biased region" description="Basic residues" evidence="1">
    <location>
        <begin position="464"/>
        <end position="478"/>
    </location>
</feature>